<sequence>MGRCPCFGSWKTRKKLEKNESVKSKLSVKSLPKESAHEVSTREGGSVAIDKAHTFTYRELATATKDFQEESFIGQGGFGAVYLGTLKRTGQ</sequence>
<dbReference type="GO" id="GO:0016020">
    <property type="term" value="C:membrane"/>
    <property type="evidence" value="ECO:0007669"/>
    <property type="project" value="UniProtKB-SubCell"/>
</dbReference>
<evidence type="ECO:0000313" key="5">
    <source>
        <dbReference type="Proteomes" id="UP000233551"/>
    </source>
</evidence>
<dbReference type="Gene3D" id="3.30.200.20">
    <property type="entry name" value="Phosphorylase Kinase, domain 1"/>
    <property type="match status" value="1"/>
</dbReference>
<keyword evidence="2" id="KW-0418">Kinase</keyword>
<keyword evidence="3" id="KW-0472">Membrane</keyword>
<dbReference type="GO" id="GO:0004674">
    <property type="term" value="F:protein serine/threonine kinase activity"/>
    <property type="evidence" value="ECO:0007669"/>
    <property type="project" value="UniProtKB-KW"/>
</dbReference>
<dbReference type="InterPro" id="IPR011009">
    <property type="entry name" value="Kinase-like_dom_sf"/>
</dbReference>
<keyword evidence="5" id="KW-1185">Reference proteome</keyword>
<evidence type="ECO:0000256" key="3">
    <source>
        <dbReference type="ARBA" id="ARBA00023136"/>
    </source>
</evidence>
<evidence type="ECO:0000256" key="2">
    <source>
        <dbReference type="ARBA" id="ARBA00022527"/>
    </source>
</evidence>
<name>A0A2I0HMD0_PUNGR</name>
<dbReference type="EMBL" id="PGOL01007246">
    <property type="protein sequence ID" value="PKI32875.1"/>
    <property type="molecule type" value="Genomic_DNA"/>
</dbReference>
<organism evidence="4 5">
    <name type="scientific">Punica granatum</name>
    <name type="common">Pomegranate</name>
    <dbReference type="NCBI Taxonomy" id="22663"/>
    <lineage>
        <taxon>Eukaryota</taxon>
        <taxon>Viridiplantae</taxon>
        <taxon>Streptophyta</taxon>
        <taxon>Embryophyta</taxon>
        <taxon>Tracheophyta</taxon>
        <taxon>Spermatophyta</taxon>
        <taxon>Magnoliopsida</taxon>
        <taxon>eudicotyledons</taxon>
        <taxon>Gunneridae</taxon>
        <taxon>Pentapetalae</taxon>
        <taxon>rosids</taxon>
        <taxon>malvids</taxon>
        <taxon>Myrtales</taxon>
        <taxon>Lythraceae</taxon>
        <taxon>Punica</taxon>
    </lineage>
</organism>
<dbReference type="PANTHER" id="PTHR47985">
    <property type="entry name" value="OS07G0668900 PROTEIN"/>
    <property type="match status" value="1"/>
</dbReference>
<dbReference type="PANTHER" id="PTHR47985:SF4">
    <property type="entry name" value="SERINE_THREONINE-PROTEIN KINASE PBL27"/>
    <property type="match status" value="1"/>
</dbReference>
<accession>A0A2I0HMD0</accession>
<dbReference type="Proteomes" id="UP000233551">
    <property type="component" value="Unassembled WGS sequence"/>
</dbReference>
<evidence type="ECO:0000313" key="4">
    <source>
        <dbReference type="EMBL" id="PKI32875.1"/>
    </source>
</evidence>
<protein>
    <recommendedName>
        <fullName evidence="6">Protein kinase domain-containing protein</fullName>
    </recommendedName>
</protein>
<dbReference type="AlphaFoldDB" id="A0A2I0HMD0"/>
<keyword evidence="2" id="KW-0808">Transferase</keyword>
<evidence type="ECO:0008006" key="6">
    <source>
        <dbReference type="Google" id="ProtNLM"/>
    </source>
</evidence>
<dbReference type="SUPFAM" id="SSF56112">
    <property type="entry name" value="Protein kinase-like (PK-like)"/>
    <property type="match status" value="1"/>
</dbReference>
<proteinExistence type="predicted"/>
<dbReference type="STRING" id="22663.A0A2I0HMD0"/>
<gene>
    <name evidence="4" type="ORF">CRG98_046731</name>
</gene>
<reference evidence="4 5" key="1">
    <citation type="submission" date="2017-11" db="EMBL/GenBank/DDBJ databases">
        <title>De-novo sequencing of pomegranate (Punica granatum L.) genome.</title>
        <authorList>
            <person name="Akparov Z."/>
            <person name="Amiraslanov A."/>
            <person name="Hajiyeva S."/>
            <person name="Abbasov M."/>
            <person name="Kaur K."/>
            <person name="Hamwieh A."/>
            <person name="Solovyev V."/>
            <person name="Salamov A."/>
            <person name="Braich B."/>
            <person name="Kosarev P."/>
            <person name="Mahmoud A."/>
            <person name="Hajiyev E."/>
            <person name="Babayeva S."/>
            <person name="Izzatullayeva V."/>
            <person name="Mammadov A."/>
            <person name="Mammadov A."/>
            <person name="Sharifova S."/>
            <person name="Ojaghi J."/>
            <person name="Eynullazada K."/>
            <person name="Bayramov B."/>
            <person name="Abdulazimova A."/>
            <person name="Shahmuradov I."/>
        </authorList>
    </citation>
    <scope>NUCLEOTIDE SEQUENCE [LARGE SCALE GENOMIC DNA]</scope>
    <source>
        <strain evidence="5">cv. AG2017</strain>
        <tissue evidence="4">Leaf</tissue>
    </source>
</reference>
<comment type="subcellular location">
    <subcellularLocation>
        <location evidence="1">Membrane</location>
    </subcellularLocation>
</comment>
<evidence type="ECO:0000256" key="1">
    <source>
        <dbReference type="ARBA" id="ARBA00004370"/>
    </source>
</evidence>
<comment type="caution">
    <text evidence="4">The sequence shown here is derived from an EMBL/GenBank/DDBJ whole genome shotgun (WGS) entry which is preliminary data.</text>
</comment>
<feature type="non-terminal residue" evidence="4">
    <location>
        <position position="91"/>
    </location>
</feature>
<keyword evidence="2" id="KW-0723">Serine/threonine-protein kinase</keyword>